<evidence type="ECO:0000256" key="4">
    <source>
        <dbReference type="ARBA" id="ARBA00023157"/>
    </source>
</evidence>
<name>A0A131YSE8_RHIAP</name>
<dbReference type="GO" id="GO:0019957">
    <property type="term" value="F:C-C chemokine binding"/>
    <property type="evidence" value="ECO:0007669"/>
    <property type="project" value="InterPro"/>
</dbReference>
<evidence type="ECO:0000256" key="6">
    <source>
        <dbReference type="RuleBase" id="RU369006"/>
    </source>
</evidence>
<evidence type="ECO:0000256" key="7">
    <source>
        <dbReference type="SAM" id="SignalP"/>
    </source>
</evidence>
<keyword evidence="2 6" id="KW-0964">Secreted</keyword>
<comment type="subcellular location">
    <subcellularLocation>
        <location evidence="1 6">Secreted</location>
    </subcellularLocation>
</comment>
<keyword evidence="4 6" id="KW-1015">Disulfide bond</keyword>
<dbReference type="InterPro" id="IPR045797">
    <property type="entry name" value="EVA_Class_A"/>
</dbReference>
<evidence type="ECO:0000256" key="2">
    <source>
        <dbReference type="ARBA" id="ARBA00022525"/>
    </source>
</evidence>
<evidence type="ECO:0000256" key="5">
    <source>
        <dbReference type="ARBA" id="ARBA00023180"/>
    </source>
</evidence>
<accession>A0A131YSE8</accession>
<protein>
    <recommendedName>
        <fullName evidence="6">Evasin</fullName>
    </recommendedName>
</protein>
<feature type="chain" id="PRO_5007285883" description="Evasin" evidence="7">
    <location>
        <begin position="28"/>
        <end position="164"/>
    </location>
</feature>
<proteinExistence type="predicted"/>
<organism evidence="8">
    <name type="scientific">Rhipicephalus appendiculatus</name>
    <name type="common">Brown ear tick</name>
    <dbReference type="NCBI Taxonomy" id="34631"/>
    <lineage>
        <taxon>Eukaryota</taxon>
        <taxon>Metazoa</taxon>
        <taxon>Ecdysozoa</taxon>
        <taxon>Arthropoda</taxon>
        <taxon>Chelicerata</taxon>
        <taxon>Arachnida</taxon>
        <taxon>Acari</taxon>
        <taxon>Parasitiformes</taxon>
        <taxon>Ixodida</taxon>
        <taxon>Ixodoidea</taxon>
        <taxon>Ixodidae</taxon>
        <taxon>Rhipicephalinae</taxon>
        <taxon>Rhipicephalus</taxon>
        <taxon>Rhipicephalus</taxon>
    </lineage>
</organism>
<dbReference type="AlphaFoldDB" id="A0A131YSE8"/>
<dbReference type="EMBL" id="GEDV01006394">
    <property type="protein sequence ID" value="JAP82163.1"/>
    <property type="molecule type" value="Transcribed_RNA"/>
</dbReference>
<feature type="signal peptide" evidence="7">
    <location>
        <begin position="1"/>
        <end position="27"/>
    </location>
</feature>
<dbReference type="Gene3D" id="2.30.130.100">
    <property type="match status" value="1"/>
</dbReference>
<keyword evidence="5 6" id="KW-0325">Glycoprotein</keyword>
<evidence type="ECO:0000256" key="3">
    <source>
        <dbReference type="ARBA" id="ARBA00022729"/>
    </source>
</evidence>
<reference evidence="8" key="1">
    <citation type="journal article" date="2016" name="Ticks Tick Borne Dis.">
        <title>De novo assembly and annotation of the salivary gland transcriptome of Rhipicephalus appendiculatus male and female ticks during blood feeding.</title>
        <authorList>
            <person name="de Castro M.H."/>
            <person name="de Klerk D."/>
            <person name="Pienaar R."/>
            <person name="Latif A.A."/>
            <person name="Rees D.J."/>
            <person name="Mans B.J."/>
        </authorList>
    </citation>
    <scope>NUCLEOTIDE SEQUENCE</scope>
    <source>
        <tissue evidence="8">Salivary glands</tissue>
    </source>
</reference>
<dbReference type="Pfam" id="PF19429">
    <property type="entry name" value="EVA_Class_A"/>
    <property type="match status" value="1"/>
</dbReference>
<dbReference type="GO" id="GO:0005576">
    <property type="term" value="C:extracellular region"/>
    <property type="evidence" value="ECO:0007669"/>
    <property type="project" value="UniProtKB-SubCell"/>
</dbReference>
<sequence length="164" mass="17838">MKISGLRVACFFCVALGIVKTFSEANAAPDTMNEAGSSTDSLKWDSNEEFDLSELGSMDDSNESDNSTELDYSQLNEDVCTIIGLKTEYGPFPVNCTKECLQTGEKSLNDSTPCIAMSNKTLTSMSDYQNVTCTLGICSHGACKESTNHTWCVKYPVINIDPPN</sequence>
<evidence type="ECO:0000313" key="8">
    <source>
        <dbReference type="EMBL" id="JAP82163.1"/>
    </source>
</evidence>
<evidence type="ECO:0000256" key="1">
    <source>
        <dbReference type="ARBA" id="ARBA00004613"/>
    </source>
</evidence>
<keyword evidence="3 6" id="KW-0732">Signal</keyword>
<comment type="function">
    <text evidence="6">Salivary chemokine-binding protein which binds to host chemokines.</text>
</comment>